<dbReference type="GO" id="GO:0000287">
    <property type="term" value="F:magnesium ion binding"/>
    <property type="evidence" value="ECO:0007669"/>
    <property type="project" value="TreeGrafter"/>
</dbReference>
<evidence type="ECO:0000256" key="3">
    <source>
        <dbReference type="ARBA" id="ARBA00022448"/>
    </source>
</evidence>
<feature type="transmembrane region" description="Helical" evidence="9">
    <location>
        <begin position="340"/>
        <end position="363"/>
    </location>
</feature>
<evidence type="ECO:0000256" key="7">
    <source>
        <dbReference type="ARBA" id="ARBA00023136"/>
    </source>
</evidence>
<dbReference type="SUPFAM" id="SSF143865">
    <property type="entry name" value="CorA soluble domain-like"/>
    <property type="match status" value="1"/>
</dbReference>
<keyword evidence="5 9" id="KW-0812">Transmembrane</keyword>
<dbReference type="InterPro" id="IPR004488">
    <property type="entry name" value="Mg/Co-transport_prot_CorA"/>
</dbReference>
<keyword evidence="6 9" id="KW-1133">Transmembrane helix</keyword>
<evidence type="ECO:0000256" key="1">
    <source>
        <dbReference type="ARBA" id="ARBA00004651"/>
    </source>
</evidence>
<evidence type="ECO:0000256" key="2">
    <source>
        <dbReference type="ARBA" id="ARBA00009765"/>
    </source>
</evidence>
<dbReference type="FunFam" id="1.20.58.340:FF:000012">
    <property type="entry name" value="Magnesium transport protein CorA"/>
    <property type="match status" value="1"/>
</dbReference>
<dbReference type="GO" id="GO:0050897">
    <property type="term" value="F:cobalt ion binding"/>
    <property type="evidence" value="ECO:0007669"/>
    <property type="project" value="TreeGrafter"/>
</dbReference>
<evidence type="ECO:0000256" key="9">
    <source>
        <dbReference type="SAM" id="Phobius"/>
    </source>
</evidence>
<dbReference type="GO" id="GO:0015087">
    <property type="term" value="F:cobalt ion transmembrane transporter activity"/>
    <property type="evidence" value="ECO:0007669"/>
    <property type="project" value="InterPro"/>
</dbReference>
<dbReference type="Gene3D" id="3.30.460.20">
    <property type="entry name" value="CorA soluble domain-like"/>
    <property type="match status" value="1"/>
</dbReference>
<name>A0A0W8F9L0_9ZZZZ</name>
<gene>
    <name evidence="10" type="ORF">ASZ90_012774</name>
</gene>
<dbReference type="GO" id="GO:0015095">
    <property type="term" value="F:magnesium ion transmembrane transporter activity"/>
    <property type="evidence" value="ECO:0007669"/>
    <property type="project" value="InterPro"/>
</dbReference>
<dbReference type="InterPro" id="IPR045863">
    <property type="entry name" value="CorA_TM1_TM2"/>
</dbReference>
<dbReference type="PANTHER" id="PTHR46494">
    <property type="entry name" value="CORA FAMILY METAL ION TRANSPORTER (EUROFUNG)"/>
    <property type="match status" value="1"/>
</dbReference>
<evidence type="ECO:0000256" key="6">
    <source>
        <dbReference type="ARBA" id="ARBA00022989"/>
    </source>
</evidence>
<reference evidence="10" key="1">
    <citation type="journal article" date="2015" name="Proc. Natl. Acad. Sci. U.S.A.">
        <title>Networks of energetic and metabolic interactions define dynamics in microbial communities.</title>
        <authorList>
            <person name="Embree M."/>
            <person name="Liu J.K."/>
            <person name="Al-Bassam M.M."/>
            <person name="Zengler K."/>
        </authorList>
    </citation>
    <scope>NUCLEOTIDE SEQUENCE</scope>
</reference>
<keyword evidence="4" id="KW-1003">Cell membrane</keyword>
<dbReference type="AlphaFoldDB" id="A0A0W8F9L0"/>
<keyword evidence="3" id="KW-0813">Transport</keyword>
<dbReference type="InterPro" id="IPR045861">
    <property type="entry name" value="CorA_cytoplasmic_dom"/>
</dbReference>
<dbReference type="GO" id="GO:0005886">
    <property type="term" value="C:plasma membrane"/>
    <property type="evidence" value="ECO:0007669"/>
    <property type="project" value="UniProtKB-SubCell"/>
</dbReference>
<comment type="similarity">
    <text evidence="2">Belongs to the CorA metal ion transporter (MIT) (TC 1.A.35) family.</text>
</comment>
<dbReference type="NCBIfam" id="TIGR00383">
    <property type="entry name" value="corA"/>
    <property type="match status" value="1"/>
</dbReference>
<feature type="compositionally biased region" description="Basic and acidic residues" evidence="8">
    <location>
        <begin position="1"/>
        <end position="11"/>
    </location>
</feature>
<sequence>MQEPGKEDYSSDRQSNSGADTPIKPSPAGSPSASPLIQSEKEPDIQASDSDSVPVPNGSATSPEVQARELPRFTVIEYDENHFLETETNEVEDCLIFRDRPYMIWINVDCPRQVYSLEKLGACYGLHPLVLEDILTDQRPKVEDYEDYIFIVLKMLYYEEAEDDDEIGDFNIDMDQVSIIFGNNFIISFKEKDVDIFRPLRERLRTSKGRIRKQGADYLAYSMIDSIVDHYFVIMEKLGDRFEELEDSVVSNPEPGILPAIYNLKRDMLFLRKSVWPLREAISRMQRMDSHLISETTRIYLRDVYDHTIQVIENIETFRDMSASLLETYLSSLSNKLNEVIKLLTIISTIFIPLTFLSGLYGMNFTHMPELEHPYGYPAVLVLMLLVVAVMLAYFYRKKWI</sequence>
<feature type="transmembrane region" description="Helical" evidence="9">
    <location>
        <begin position="375"/>
        <end position="396"/>
    </location>
</feature>
<proteinExistence type="inferred from homology"/>
<evidence type="ECO:0000256" key="5">
    <source>
        <dbReference type="ARBA" id="ARBA00022692"/>
    </source>
</evidence>
<dbReference type="Pfam" id="PF01544">
    <property type="entry name" value="CorA"/>
    <property type="match status" value="1"/>
</dbReference>
<comment type="subcellular location">
    <subcellularLocation>
        <location evidence="1">Cell membrane</location>
        <topology evidence="1">Multi-pass membrane protein</topology>
    </subcellularLocation>
</comment>
<accession>A0A0W8F9L0</accession>
<dbReference type="PANTHER" id="PTHR46494:SF1">
    <property type="entry name" value="CORA FAMILY METAL ION TRANSPORTER (EUROFUNG)"/>
    <property type="match status" value="1"/>
</dbReference>
<dbReference type="EMBL" id="LNQE01001435">
    <property type="protein sequence ID" value="KUG17543.1"/>
    <property type="molecule type" value="Genomic_DNA"/>
</dbReference>
<comment type="caution">
    <text evidence="10">The sequence shown here is derived from an EMBL/GenBank/DDBJ whole genome shotgun (WGS) entry which is preliminary data.</text>
</comment>
<dbReference type="Gene3D" id="1.20.58.340">
    <property type="entry name" value="Magnesium transport protein CorA, transmembrane region"/>
    <property type="match status" value="2"/>
</dbReference>
<evidence type="ECO:0000256" key="4">
    <source>
        <dbReference type="ARBA" id="ARBA00022475"/>
    </source>
</evidence>
<evidence type="ECO:0000313" key="10">
    <source>
        <dbReference type="EMBL" id="KUG17543.1"/>
    </source>
</evidence>
<dbReference type="CDD" id="cd12828">
    <property type="entry name" value="TmCorA-like_1"/>
    <property type="match status" value="1"/>
</dbReference>
<dbReference type="InterPro" id="IPR002523">
    <property type="entry name" value="MgTranspt_CorA/ZnTranspt_ZntB"/>
</dbReference>
<feature type="compositionally biased region" description="Low complexity" evidence="8">
    <location>
        <begin position="26"/>
        <end position="35"/>
    </location>
</feature>
<feature type="region of interest" description="Disordered" evidence="8">
    <location>
        <begin position="1"/>
        <end position="66"/>
    </location>
</feature>
<protein>
    <submittedName>
        <fullName evidence="10">Magnesium and cobalt transport protein cora</fullName>
    </submittedName>
</protein>
<evidence type="ECO:0000256" key="8">
    <source>
        <dbReference type="SAM" id="MobiDB-lite"/>
    </source>
</evidence>
<keyword evidence="7 9" id="KW-0472">Membrane</keyword>
<organism evidence="10">
    <name type="scientific">hydrocarbon metagenome</name>
    <dbReference type="NCBI Taxonomy" id="938273"/>
    <lineage>
        <taxon>unclassified sequences</taxon>
        <taxon>metagenomes</taxon>
        <taxon>ecological metagenomes</taxon>
    </lineage>
</organism>
<dbReference type="SUPFAM" id="SSF144083">
    <property type="entry name" value="Magnesium transport protein CorA, transmembrane region"/>
    <property type="match status" value="1"/>
</dbReference>